<evidence type="ECO:0000256" key="5">
    <source>
        <dbReference type="PROSITE-ProRule" id="PRU00042"/>
    </source>
</evidence>
<evidence type="ECO:0000256" key="6">
    <source>
        <dbReference type="SAM" id="MobiDB-lite"/>
    </source>
</evidence>
<gene>
    <name evidence="8" type="ORF">BCV70DRAFT_197158</name>
</gene>
<reference evidence="8 9" key="1">
    <citation type="journal article" date="2018" name="Mol. Biol. Evol.">
        <title>Broad Genomic Sampling Reveals a Smut Pathogenic Ancestry of the Fungal Clade Ustilaginomycotina.</title>
        <authorList>
            <person name="Kijpornyongpan T."/>
            <person name="Mondo S.J."/>
            <person name="Barry K."/>
            <person name="Sandor L."/>
            <person name="Lee J."/>
            <person name="Lipzen A."/>
            <person name="Pangilinan J."/>
            <person name="LaButti K."/>
            <person name="Hainaut M."/>
            <person name="Henrissat B."/>
            <person name="Grigoriev I.V."/>
            <person name="Spatafora J.W."/>
            <person name="Aime M.C."/>
        </authorList>
    </citation>
    <scope>NUCLEOTIDE SEQUENCE [LARGE SCALE GENOMIC DNA]</scope>
    <source>
        <strain evidence="8 9">MCA 3645</strain>
    </source>
</reference>
<evidence type="ECO:0000256" key="4">
    <source>
        <dbReference type="ARBA" id="ARBA00022833"/>
    </source>
</evidence>
<keyword evidence="9" id="KW-1185">Reference proteome</keyword>
<dbReference type="Proteomes" id="UP000246740">
    <property type="component" value="Unassembled WGS sequence"/>
</dbReference>
<dbReference type="SMART" id="SM00355">
    <property type="entry name" value="ZnF_C2H2"/>
    <property type="match status" value="9"/>
</dbReference>
<dbReference type="GO" id="GO:0005634">
    <property type="term" value="C:nucleus"/>
    <property type="evidence" value="ECO:0007669"/>
    <property type="project" value="UniProtKB-ARBA"/>
</dbReference>
<keyword evidence="2" id="KW-0677">Repeat</keyword>
<dbReference type="GO" id="GO:0008270">
    <property type="term" value="F:zinc ion binding"/>
    <property type="evidence" value="ECO:0007669"/>
    <property type="project" value="UniProtKB-KW"/>
</dbReference>
<dbReference type="GO" id="GO:0000981">
    <property type="term" value="F:DNA-binding transcription factor activity, RNA polymerase II-specific"/>
    <property type="evidence" value="ECO:0007669"/>
    <property type="project" value="TreeGrafter"/>
</dbReference>
<keyword evidence="3 5" id="KW-0863">Zinc-finger</keyword>
<feature type="domain" description="C2H2-type" evidence="7">
    <location>
        <begin position="479"/>
        <end position="506"/>
    </location>
</feature>
<sequence length="754" mass="83072">MSGEQCSTAAARASPPGPFRQVEFSTDAARKGSDRAHICPFEGCGKSYTKPVKLAQHVRSHTGERPFVCDHEGCGASYMRNEHLKAHKRRHQSSEDKPFKCSEAGCGMAFWTMSQLKNHTTACHLDDAASLSTLNGAHDYACTEAGCHHAFHKRKHLRQHIRQEHSDSPFTSSTQLTKTALESDAAHDAENAPLPFPCSHPGCSMRFSTNAKRQAHSKVHQDGRYTCAMEHRLPQTCANGGITADGGHAGEGQPPHVYTFSNWSSLQAHMKEMHPPICPWPGCGKQFSRQDNLRAHYRRHEARKLRLEMENRVAEMGQEAKLNYRRACSSDDSESSSEADADVDFDGMGDGDSRLGFTAPPKDDFFEPTLEHLADRQHSEAKLSQEELMRRATDLARTRPRRGGIFKNLSSPALSISGGMTASEGGLSDSHHGTSASGTAISTSAGPYRCSWNGCSKMFVRKSALSIHVRTAHLGEKPFECQACGKRFAHKHLVSRHRRICTGSRDATPPVLQGSRLRFSNSRTNEDTNVGTIDGASQSDDDKSDEVESSEDNSADGCEMATKESLVLAAPVQEQPDGVRHRLLDLLTGHGYAPSGAAGAKPGLKRIAADEATPDMGTSKRRKTLRDRVFECPWSSIQQCVLSVEASTDKDIDPALRTTESTHQKQQCTAIPSLDDPTHGSEDAESAGNLQPCSYRFKRVYDLRRHLRAHHGLDLEDRELRAWLRFQLQQHPSSEAADAQKDDITDPLSHHSSY</sequence>
<feature type="domain" description="C2H2-type" evidence="7">
    <location>
        <begin position="276"/>
        <end position="305"/>
    </location>
</feature>
<feature type="region of interest" description="Disordered" evidence="6">
    <location>
        <begin position="503"/>
        <end position="559"/>
    </location>
</feature>
<dbReference type="OrthoDB" id="427030at2759"/>
<dbReference type="PANTHER" id="PTHR19818">
    <property type="entry name" value="ZINC FINGER PROTEIN ZIC AND GLI"/>
    <property type="match status" value="1"/>
</dbReference>
<feature type="region of interest" description="Disordered" evidence="6">
    <location>
        <begin position="658"/>
        <end position="689"/>
    </location>
</feature>
<organism evidence="8 9">
    <name type="scientific">Testicularia cyperi</name>
    <dbReference type="NCBI Taxonomy" id="1882483"/>
    <lineage>
        <taxon>Eukaryota</taxon>
        <taxon>Fungi</taxon>
        <taxon>Dikarya</taxon>
        <taxon>Basidiomycota</taxon>
        <taxon>Ustilaginomycotina</taxon>
        <taxon>Ustilaginomycetes</taxon>
        <taxon>Ustilaginales</taxon>
        <taxon>Anthracoideaceae</taxon>
        <taxon>Testicularia</taxon>
    </lineage>
</organism>
<accession>A0A317XXR3</accession>
<feature type="compositionally biased region" description="Acidic residues" evidence="6">
    <location>
        <begin position="542"/>
        <end position="554"/>
    </location>
</feature>
<dbReference type="InParanoid" id="A0A317XXR3"/>
<feature type="domain" description="C2H2-type" evidence="7">
    <location>
        <begin position="37"/>
        <end position="66"/>
    </location>
</feature>
<dbReference type="STRING" id="1882483.A0A317XXR3"/>
<evidence type="ECO:0000313" key="9">
    <source>
        <dbReference type="Proteomes" id="UP000246740"/>
    </source>
</evidence>
<feature type="compositionally biased region" description="Acidic residues" evidence="6">
    <location>
        <begin position="331"/>
        <end position="349"/>
    </location>
</feature>
<dbReference type="PROSITE" id="PS50157">
    <property type="entry name" value="ZINC_FINGER_C2H2_2"/>
    <property type="match status" value="8"/>
</dbReference>
<protein>
    <recommendedName>
        <fullName evidence="7">C2H2-type domain-containing protein</fullName>
    </recommendedName>
</protein>
<dbReference type="GO" id="GO:0000978">
    <property type="term" value="F:RNA polymerase II cis-regulatory region sequence-specific DNA binding"/>
    <property type="evidence" value="ECO:0007669"/>
    <property type="project" value="UniProtKB-ARBA"/>
</dbReference>
<feature type="region of interest" description="Disordered" evidence="6">
    <location>
        <begin position="324"/>
        <end position="350"/>
    </location>
</feature>
<proteinExistence type="predicted"/>
<name>A0A317XXR3_9BASI</name>
<feature type="region of interest" description="Disordered" evidence="6">
    <location>
        <begin position="420"/>
        <end position="441"/>
    </location>
</feature>
<dbReference type="InterPro" id="IPR013087">
    <property type="entry name" value="Znf_C2H2_type"/>
</dbReference>
<evidence type="ECO:0000256" key="3">
    <source>
        <dbReference type="ARBA" id="ARBA00022771"/>
    </source>
</evidence>
<feature type="domain" description="C2H2-type" evidence="7">
    <location>
        <begin position="140"/>
        <end position="170"/>
    </location>
</feature>
<evidence type="ECO:0000256" key="1">
    <source>
        <dbReference type="ARBA" id="ARBA00022723"/>
    </source>
</evidence>
<evidence type="ECO:0000313" key="8">
    <source>
        <dbReference type="EMBL" id="PWZ02902.1"/>
    </source>
</evidence>
<dbReference type="FunFam" id="3.30.160.60:FF:000125">
    <property type="entry name" value="Putative zinc finger protein 143"/>
    <property type="match status" value="2"/>
</dbReference>
<feature type="compositionally biased region" description="Polar residues" evidence="6">
    <location>
        <begin position="518"/>
        <end position="531"/>
    </location>
</feature>
<feature type="domain" description="C2H2-type" evidence="7">
    <location>
        <begin position="448"/>
        <end position="478"/>
    </location>
</feature>
<dbReference type="Pfam" id="PF00096">
    <property type="entry name" value="zf-C2H2"/>
    <property type="match status" value="4"/>
</dbReference>
<feature type="domain" description="C2H2-type" evidence="7">
    <location>
        <begin position="99"/>
        <end position="129"/>
    </location>
</feature>
<keyword evidence="1" id="KW-0479">Metal-binding</keyword>
<feature type="domain" description="C2H2-type" evidence="7">
    <location>
        <begin position="67"/>
        <end position="96"/>
    </location>
</feature>
<evidence type="ECO:0000256" key="2">
    <source>
        <dbReference type="ARBA" id="ARBA00022737"/>
    </source>
</evidence>
<feature type="region of interest" description="Disordered" evidence="6">
    <location>
        <begin position="1"/>
        <end position="21"/>
    </location>
</feature>
<feature type="region of interest" description="Disordered" evidence="6">
    <location>
        <begin position="731"/>
        <end position="754"/>
    </location>
</feature>
<dbReference type="SUPFAM" id="SSF57667">
    <property type="entry name" value="beta-beta-alpha zinc fingers"/>
    <property type="match status" value="4"/>
</dbReference>
<dbReference type="Gene3D" id="3.30.160.60">
    <property type="entry name" value="Classic Zinc Finger"/>
    <property type="match status" value="7"/>
</dbReference>
<dbReference type="AlphaFoldDB" id="A0A317XXR3"/>
<dbReference type="InterPro" id="IPR036236">
    <property type="entry name" value="Znf_C2H2_sf"/>
</dbReference>
<feature type="compositionally biased region" description="Polar residues" evidence="6">
    <location>
        <begin position="658"/>
        <end position="670"/>
    </location>
</feature>
<dbReference type="FunFam" id="3.30.160.60:FF:002343">
    <property type="entry name" value="Zinc finger protein 33A"/>
    <property type="match status" value="1"/>
</dbReference>
<dbReference type="EMBL" id="KZ819188">
    <property type="protein sequence ID" value="PWZ02902.1"/>
    <property type="molecule type" value="Genomic_DNA"/>
</dbReference>
<dbReference type="PANTHER" id="PTHR19818:SF139">
    <property type="entry name" value="PAIR-RULE PROTEIN ODD-PAIRED"/>
    <property type="match status" value="1"/>
</dbReference>
<evidence type="ECO:0000259" key="7">
    <source>
        <dbReference type="PROSITE" id="PS50157"/>
    </source>
</evidence>
<keyword evidence="4" id="KW-0862">Zinc</keyword>
<dbReference type="GO" id="GO:0045944">
    <property type="term" value="P:positive regulation of transcription by RNA polymerase II"/>
    <property type="evidence" value="ECO:0007669"/>
    <property type="project" value="UniProtKB-ARBA"/>
</dbReference>
<dbReference type="InterPro" id="IPR050329">
    <property type="entry name" value="GLI_C2H2-zinc-finger"/>
</dbReference>
<dbReference type="PROSITE" id="PS00028">
    <property type="entry name" value="ZINC_FINGER_C2H2_1"/>
    <property type="match status" value="7"/>
</dbReference>
<feature type="domain" description="C2H2-type" evidence="7">
    <location>
        <begin position="196"/>
        <end position="225"/>
    </location>
</feature>